<protein>
    <submittedName>
        <fullName evidence="1">Uncharacterized protein</fullName>
    </submittedName>
</protein>
<keyword evidence="2" id="KW-1185">Reference proteome</keyword>
<accession>A0A6A5XKN5</accession>
<dbReference type="AlphaFoldDB" id="A0A6A5XKN5"/>
<evidence type="ECO:0000313" key="2">
    <source>
        <dbReference type="Proteomes" id="UP000799778"/>
    </source>
</evidence>
<dbReference type="RefSeq" id="XP_033382164.1">
    <property type="nucleotide sequence ID" value="XM_033532215.1"/>
</dbReference>
<evidence type="ECO:0000313" key="1">
    <source>
        <dbReference type="EMBL" id="KAF2013825.1"/>
    </source>
</evidence>
<reference evidence="1" key="1">
    <citation type="journal article" date="2020" name="Stud. Mycol.">
        <title>101 Dothideomycetes genomes: a test case for predicting lifestyles and emergence of pathogens.</title>
        <authorList>
            <person name="Haridas S."/>
            <person name="Albert R."/>
            <person name="Binder M."/>
            <person name="Bloem J."/>
            <person name="Labutti K."/>
            <person name="Salamov A."/>
            <person name="Andreopoulos B."/>
            <person name="Baker S."/>
            <person name="Barry K."/>
            <person name="Bills G."/>
            <person name="Bluhm B."/>
            <person name="Cannon C."/>
            <person name="Castanera R."/>
            <person name="Culley D."/>
            <person name="Daum C."/>
            <person name="Ezra D."/>
            <person name="Gonzalez J."/>
            <person name="Henrissat B."/>
            <person name="Kuo A."/>
            <person name="Liang C."/>
            <person name="Lipzen A."/>
            <person name="Lutzoni F."/>
            <person name="Magnuson J."/>
            <person name="Mondo S."/>
            <person name="Nolan M."/>
            <person name="Ohm R."/>
            <person name="Pangilinan J."/>
            <person name="Park H.-J."/>
            <person name="Ramirez L."/>
            <person name="Alfaro M."/>
            <person name="Sun H."/>
            <person name="Tritt A."/>
            <person name="Yoshinaga Y."/>
            <person name="Zwiers L.-H."/>
            <person name="Turgeon B."/>
            <person name="Goodwin S."/>
            <person name="Spatafora J."/>
            <person name="Crous P."/>
            <person name="Grigoriev I."/>
        </authorList>
    </citation>
    <scope>NUCLEOTIDE SEQUENCE</scope>
    <source>
        <strain evidence="1">CBS 175.79</strain>
    </source>
</reference>
<organism evidence="1 2">
    <name type="scientific">Aaosphaeria arxii CBS 175.79</name>
    <dbReference type="NCBI Taxonomy" id="1450172"/>
    <lineage>
        <taxon>Eukaryota</taxon>
        <taxon>Fungi</taxon>
        <taxon>Dikarya</taxon>
        <taxon>Ascomycota</taxon>
        <taxon>Pezizomycotina</taxon>
        <taxon>Dothideomycetes</taxon>
        <taxon>Pleosporomycetidae</taxon>
        <taxon>Pleosporales</taxon>
        <taxon>Pleosporales incertae sedis</taxon>
        <taxon>Aaosphaeria</taxon>
    </lineage>
</organism>
<dbReference type="EMBL" id="ML978071">
    <property type="protein sequence ID" value="KAF2013825.1"/>
    <property type="molecule type" value="Genomic_DNA"/>
</dbReference>
<gene>
    <name evidence="1" type="ORF">BU24DRAFT_464557</name>
</gene>
<dbReference type="Proteomes" id="UP000799778">
    <property type="component" value="Unassembled WGS sequence"/>
</dbReference>
<dbReference type="GeneID" id="54289612"/>
<proteinExistence type="predicted"/>
<name>A0A6A5XKN5_9PLEO</name>
<sequence>MANRSYSGFPLNSVIFGSRSTADFNVSQEQAPPVPYLNHHAAHTETALPYGPRRVYNDSTTTLFDERGNERGYDRGYESLTALPKFPKNDPPGTVPPMAHFELPPPIHRKKSVWQKIGLGVKRTFGRINIGGSSKPKIGLPTNFQHVQGVDNLPMSKSMRVFVDNKRAGLPTEIPDDDGNSVWEDVSEYEATRRI</sequence>